<proteinExistence type="predicted"/>
<dbReference type="GO" id="GO:0004252">
    <property type="term" value="F:serine-type endopeptidase activity"/>
    <property type="evidence" value="ECO:0007669"/>
    <property type="project" value="InterPro"/>
</dbReference>
<dbReference type="SMART" id="SM00020">
    <property type="entry name" value="Tryp_SPc"/>
    <property type="match status" value="1"/>
</dbReference>
<dbReference type="PANTHER" id="PTHR24271">
    <property type="entry name" value="KALLIKREIN-RELATED"/>
    <property type="match status" value="1"/>
</dbReference>
<feature type="domain" description="Peptidase S1" evidence="2">
    <location>
        <begin position="27"/>
        <end position="253"/>
    </location>
</feature>
<dbReference type="InterPro" id="IPR043504">
    <property type="entry name" value="Peptidase_S1_PA_chymotrypsin"/>
</dbReference>
<dbReference type="SUPFAM" id="SSF50494">
    <property type="entry name" value="Trypsin-like serine proteases"/>
    <property type="match status" value="1"/>
</dbReference>
<sequence>MRLLVLVAALGCVGKMKRLRSFPRHSTSGGSLGLDCSPFARPWLVSLSGQTGVLLNEWWVLTNFDYNSGSHQLEARLGVDDLNGQSNTEQRVRVARWINHDPYSGFRRRKRSPMHDLALVRLAEPARFTPYVQPMALPTQCPQTGELCVVTGWGSTGSGPVSKKQQCLVQQVLSDNVCRQLNPMYWSSNLFCTGSHHTAEGSCLRDRSSILVCGGTLQGVNGFVFVSEGCSAGKPDAYSRICRYRSWIDRVMSTMTPTVGPYTTTPPTPPPVSTTWRWDDHFVS</sequence>
<keyword evidence="3" id="KW-1185">Reference proteome</keyword>
<dbReference type="KEGG" id="char:116222438"/>
<keyword evidence="1" id="KW-1015">Disulfide bond</keyword>
<organism evidence="3 4">
    <name type="scientific">Clupea harengus</name>
    <name type="common">Atlantic herring</name>
    <dbReference type="NCBI Taxonomy" id="7950"/>
    <lineage>
        <taxon>Eukaryota</taxon>
        <taxon>Metazoa</taxon>
        <taxon>Chordata</taxon>
        <taxon>Craniata</taxon>
        <taxon>Vertebrata</taxon>
        <taxon>Euteleostomi</taxon>
        <taxon>Actinopterygii</taxon>
        <taxon>Neopterygii</taxon>
        <taxon>Teleostei</taxon>
        <taxon>Clupei</taxon>
        <taxon>Clupeiformes</taxon>
        <taxon>Clupeoidei</taxon>
        <taxon>Clupeidae</taxon>
        <taxon>Clupea</taxon>
    </lineage>
</organism>
<dbReference type="PROSITE" id="PS50240">
    <property type="entry name" value="TRYPSIN_DOM"/>
    <property type="match status" value="1"/>
</dbReference>
<dbReference type="GeneID" id="116222438"/>
<dbReference type="InterPro" id="IPR009003">
    <property type="entry name" value="Peptidase_S1_PA"/>
</dbReference>
<evidence type="ECO:0000313" key="3">
    <source>
        <dbReference type="Proteomes" id="UP000515152"/>
    </source>
</evidence>
<evidence type="ECO:0000313" key="4">
    <source>
        <dbReference type="RefSeq" id="XP_031432399.1"/>
    </source>
</evidence>
<dbReference type="GO" id="GO:0006508">
    <property type="term" value="P:proteolysis"/>
    <property type="evidence" value="ECO:0007669"/>
    <property type="project" value="InterPro"/>
</dbReference>
<dbReference type="AlphaFoldDB" id="A0A6P8FZX2"/>
<dbReference type="GO" id="GO:0030141">
    <property type="term" value="C:secretory granule"/>
    <property type="evidence" value="ECO:0007669"/>
    <property type="project" value="TreeGrafter"/>
</dbReference>
<dbReference type="Pfam" id="PF00089">
    <property type="entry name" value="Trypsin"/>
    <property type="match status" value="1"/>
</dbReference>
<dbReference type="RefSeq" id="XP_031432399.1">
    <property type="nucleotide sequence ID" value="XM_031576539.2"/>
</dbReference>
<evidence type="ECO:0000256" key="1">
    <source>
        <dbReference type="ARBA" id="ARBA00023157"/>
    </source>
</evidence>
<name>A0A6P8FZX2_CLUHA</name>
<evidence type="ECO:0000259" key="2">
    <source>
        <dbReference type="PROSITE" id="PS50240"/>
    </source>
</evidence>
<dbReference type="Proteomes" id="UP000515152">
    <property type="component" value="Chromosome 11"/>
</dbReference>
<protein>
    <submittedName>
        <fullName evidence="4">Trypsinogen-like protein 3 isoform X1</fullName>
    </submittedName>
</protein>
<gene>
    <name evidence="4" type="primary">LOC116222438</name>
</gene>
<reference evidence="4" key="1">
    <citation type="submission" date="2025-08" db="UniProtKB">
        <authorList>
            <consortium name="RefSeq"/>
        </authorList>
    </citation>
    <scope>IDENTIFICATION</scope>
</reference>
<dbReference type="CDD" id="cd00190">
    <property type="entry name" value="Tryp_SPc"/>
    <property type="match status" value="1"/>
</dbReference>
<dbReference type="PANTHER" id="PTHR24271:SF47">
    <property type="entry name" value="KALLIKREIN-1"/>
    <property type="match status" value="1"/>
</dbReference>
<accession>A0A6P8FZX2</accession>
<dbReference type="Gene3D" id="2.40.10.10">
    <property type="entry name" value="Trypsin-like serine proteases"/>
    <property type="match status" value="2"/>
</dbReference>
<dbReference type="OrthoDB" id="10012881at2759"/>
<dbReference type="InterPro" id="IPR001254">
    <property type="entry name" value="Trypsin_dom"/>
</dbReference>